<dbReference type="EMBL" id="CM044704">
    <property type="protein sequence ID" value="KAI5665868.1"/>
    <property type="molecule type" value="Genomic_DNA"/>
</dbReference>
<comment type="caution">
    <text evidence="1">The sequence shown here is derived from an EMBL/GenBank/DDBJ whole genome shotgun (WGS) entry which is preliminary data.</text>
</comment>
<protein>
    <submittedName>
        <fullName evidence="1">Uncharacterized protein</fullName>
    </submittedName>
</protein>
<organism evidence="1 2">
    <name type="scientific">Catharanthus roseus</name>
    <name type="common">Madagascar periwinkle</name>
    <name type="synonym">Vinca rosea</name>
    <dbReference type="NCBI Taxonomy" id="4058"/>
    <lineage>
        <taxon>Eukaryota</taxon>
        <taxon>Viridiplantae</taxon>
        <taxon>Streptophyta</taxon>
        <taxon>Embryophyta</taxon>
        <taxon>Tracheophyta</taxon>
        <taxon>Spermatophyta</taxon>
        <taxon>Magnoliopsida</taxon>
        <taxon>eudicotyledons</taxon>
        <taxon>Gunneridae</taxon>
        <taxon>Pentapetalae</taxon>
        <taxon>asterids</taxon>
        <taxon>lamiids</taxon>
        <taxon>Gentianales</taxon>
        <taxon>Apocynaceae</taxon>
        <taxon>Rauvolfioideae</taxon>
        <taxon>Vinceae</taxon>
        <taxon>Catharanthinae</taxon>
        <taxon>Catharanthus</taxon>
    </lineage>
</organism>
<evidence type="ECO:0000313" key="1">
    <source>
        <dbReference type="EMBL" id="KAI5665868.1"/>
    </source>
</evidence>
<dbReference type="Proteomes" id="UP001060085">
    <property type="component" value="Linkage Group LG04"/>
</dbReference>
<keyword evidence="2" id="KW-1185">Reference proteome</keyword>
<proteinExistence type="predicted"/>
<evidence type="ECO:0000313" key="2">
    <source>
        <dbReference type="Proteomes" id="UP001060085"/>
    </source>
</evidence>
<sequence length="128" mass="14941">MGGFMHFVKKNLPYVNSNSYVSCFVSFTFSFNVIFLCTMINIPTNFVEYLANMKDGKFMLSNKIWPVIIRIYREGTNKIGFHRERRKISVGWKKFAKENGLKIGDVCVFDLVKAARKFNVIIYRSDDD</sequence>
<gene>
    <name evidence="1" type="ORF">M9H77_15721</name>
</gene>
<accession>A0ACC0B0K1</accession>
<name>A0ACC0B0K1_CATRO</name>
<reference evidence="2" key="1">
    <citation type="journal article" date="2023" name="Nat. Plants">
        <title>Single-cell RNA sequencing provides a high-resolution roadmap for understanding the multicellular compartmentation of specialized metabolism.</title>
        <authorList>
            <person name="Sun S."/>
            <person name="Shen X."/>
            <person name="Li Y."/>
            <person name="Li Y."/>
            <person name="Wang S."/>
            <person name="Li R."/>
            <person name="Zhang H."/>
            <person name="Shen G."/>
            <person name="Guo B."/>
            <person name="Wei J."/>
            <person name="Xu J."/>
            <person name="St-Pierre B."/>
            <person name="Chen S."/>
            <person name="Sun C."/>
        </authorList>
    </citation>
    <scope>NUCLEOTIDE SEQUENCE [LARGE SCALE GENOMIC DNA]</scope>
</reference>